<name>A0A444J4G3_9BACT</name>
<protein>
    <recommendedName>
        <fullName evidence="3">Translation initiation factor IF-2, N-terminal region</fullName>
    </recommendedName>
</protein>
<sequence length="61" mass="6797">MAHTPLTTLAQVAGTSPDQLREFLSSEGITVDSYQQSISELIGDDFRAQVHLLKELLEEEH</sequence>
<dbReference type="AlphaFoldDB" id="A0A444J4G3"/>
<gene>
    <name evidence="1" type="ORF">VT99_11363</name>
</gene>
<accession>A0A444J4G3</accession>
<reference evidence="1 2" key="1">
    <citation type="submission" date="2017-01" db="EMBL/GenBank/DDBJ databases">
        <title>The cable genome- insights into the physiology and evolution of filamentous bacteria capable of sulfide oxidation via long distance electron transfer.</title>
        <authorList>
            <person name="Schreiber L."/>
            <person name="Bjerg J.T."/>
            <person name="Boggild A."/>
            <person name="Van De Vossenberg J."/>
            <person name="Meysman F."/>
            <person name="Nielsen L.P."/>
            <person name="Schramm A."/>
            <person name="Kjeldsen K.U."/>
        </authorList>
    </citation>
    <scope>NUCLEOTIDE SEQUENCE [LARGE SCALE GENOMIC DNA]</scope>
    <source>
        <strain evidence="1">A2</strain>
    </source>
</reference>
<evidence type="ECO:0000313" key="1">
    <source>
        <dbReference type="EMBL" id="RWX47910.1"/>
    </source>
</evidence>
<dbReference type="Proteomes" id="UP000286862">
    <property type="component" value="Unassembled WGS sequence"/>
</dbReference>
<comment type="caution">
    <text evidence="1">The sequence shown here is derived from an EMBL/GenBank/DDBJ whole genome shotgun (WGS) entry which is preliminary data.</text>
</comment>
<proteinExistence type="predicted"/>
<evidence type="ECO:0008006" key="3">
    <source>
        <dbReference type="Google" id="ProtNLM"/>
    </source>
</evidence>
<organism evidence="1 2">
    <name type="scientific">Candidatus Electrothrix marina</name>
    <dbReference type="NCBI Taxonomy" id="1859130"/>
    <lineage>
        <taxon>Bacteria</taxon>
        <taxon>Pseudomonadati</taxon>
        <taxon>Thermodesulfobacteriota</taxon>
        <taxon>Desulfobulbia</taxon>
        <taxon>Desulfobulbales</taxon>
        <taxon>Desulfobulbaceae</taxon>
        <taxon>Candidatus Electrothrix</taxon>
    </lineage>
</organism>
<evidence type="ECO:0000313" key="2">
    <source>
        <dbReference type="Proteomes" id="UP000286862"/>
    </source>
</evidence>
<dbReference type="EMBL" id="MTKQ01000136">
    <property type="protein sequence ID" value="RWX47910.1"/>
    <property type="molecule type" value="Genomic_DNA"/>
</dbReference>